<dbReference type="PANTHER" id="PTHR30408">
    <property type="entry name" value="TYPE-1 RESTRICTION ENZYME ECOKI SPECIFICITY PROTEIN"/>
    <property type="match status" value="1"/>
</dbReference>
<feature type="domain" description="Type I restriction modification DNA specificity" evidence="4">
    <location>
        <begin position="5"/>
        <end position="159"/>
    </location>
</feature>
<dbReference type="SUPFAM" id="SSF116734">
    <property type="entry name" value="DNA methylase specificity domain"/>
    <property type="match status" value="2"/>
</dbReference>
<name>A0ABR7M8C2_9BACT</name>
<evidence type="ECO:0000256" key="3">
    <source>
        <dbReference type="ARBA" id="ARBA00023125"/>
    </source>
</evidence>
<dbReference type="InterPro" id="IPR044946">
    <property type="entry name" value="Restrct_endonuc_typeI_TRD_sf"/>
</dbReference>
<feature type="domain" description="Type I restriction modification DNA specificity" evidence="4">
    <location>
        <begin position="175"/>
        <end position="350"/>
    </location>
</feature>
<evidence type="ECO:0000313" key="6">
    <source>
        <dbReference type="Proteomes" id="UP000765802"/>
    </source>
</evidence>
<dbReference type="EMBL" id="MBUA01000012">
    <property type="protein sequence ID" value="MBC6491280.1"/>
    <property type="molecule type" value="Genomic_DNA"/>
</dbReference>
<dbReference type="Pfam" id="PF01420">
    <property type="entry name" value="Methylase_S"/>
    <property type="match status" value="2"/>
</dbReference>
<keyword evidence="6" id="KW-1185">Reference proteome</keyword>
<dbReference type="Proteomes" id="UP000765802">
    <property type="component" value="Unassembled WGS sequence"/>
</dbReference>
<dbReference type="InterPro" id="IPR000055">
    <property type="entry name" value="Restrct_endonuc_typeI_TRD"/>
</dbReference>
<accession>A0ABR7M8C2</accession>
<gene>
    <name evidence="5" type="ORF">BC349_09575</name>
</gene>
<keyword evidence="2" id="KW-0680">Restriction system</keyword>
<evidence type="ECO:0000256" key="1">
    <source>
        <dbReference type="ARBA" id="ARBA00010923"/>
    </source>
</evidence>
<comment type="similarity">
    <text evidence="1">Belongs to the type-I restriction system S methylase family.</text>
</comment>
<dbReference type="InterPro" id="IPR052021">
    <property type="entry name" value="Type-I_RS_S_subunit"/>
</dbReference>
<dbReference type="PANTHER" id="PTHR30408:SF13">
    <property type="entry name" value="TYPE I RESTRICTION ENZYME HINDI SPECIFICITY SUBUNIT"/>
    <property type="match status" value="1"/>
</dbReference>
<proteinExistence type="inferred from homology"/>
<sequence length="378" mass="42185">MVQNMSDWKEIPLGKVLEFGNGKVKPKRVGKIPIYGGNGILGFGNDFNYENETIIIGRVGAYCGSVYYENRPIWVSDNALAAKPKQNYDAKFIYYFLKHIDLNRWAGGSSHPLVTQTLLKSLEFSICTNPKVQCDIAEVLSSLDDKIDLLHRNNKTLEQMAETLFRHFFGLDTNDSWESVSAMECFRLIGGGTPATTQSAFWGGNIKWMSAKDITEAHKGFILSTEKTITVSGLQNSSTKILPKFATVISARGTVGKYCMLAEPMCFSQSNYGILPVDDESFFFTHLLVASLVKELQAASYGTVFDTITTRTFSDIKVPLPPHELVKNFNEIVSPFFEKMLLNSQQMESIRKLRDSLLPKLIAGEIIVSTELPQSLVS</sequence>
<evidence type="ECO:0000259" key="4">
    <source>
        <dbReference type="Pfam" id="PF01420"/>
    </source>
</evidence>
<evidence type="ECO:0000313" key="5">
    <source>
        <dbReference type="EMBL" id="MBC6491280.1"/>
    </source>
</evidence>
<dbReference type="Gene3D" id="3.90.220.20">
    <property type="entry name" value="DNA methylase specificity domains"/>
    <property type="match status" value="2"/>
</dbReference>
<keyword evidence="3" id="KW-0238">DNA-binding</keyword>
<reference evidence="5 6" key="1">
    <citation type="submission" date="2016-07" db="EMBL/GenBank/DDBJ databases">
        <title>Genome analysis of Flavihumibacter stibioxidans YS-17.</title>
        <authorList>
            <person name="Shi K."/>
            <person name="Han Y."/>
            <person name="Wang G."/>
        </authorList>
    </citation>
    <scope>NUCLEOTIDE SEQUENCE [LARGE SCALE GENOMIC DNA]</scope>
    <source>
        <strain evidence="5 6">YS-17</strain>
    </source>
</reference>
<dbReference type="CDD" id="cd17266">
    <property type="entry name" value="RMtype1_S_Sau1132ORF3780P-TRD2-CR2_like"/>
    <property type="match status" value="1"/>
</dbReference>
<organism evidence="5 6">
    <name type="scientific">Flavihumibacter stibioxidans</name>
    <dbReference type="NCBI Taxonomy" id="1834163"/>
    <lineage>
        <taxon>Bacteria</taxon>
        <taxon>Pseudomonadati</taxon>
        <taxon>Bacteroidota</taxon>
        <taxon>Chitinophagia</taxon>
        <taxon>Chitinophagales</taxon>
        <taxon>Chitinophagaceae</taxon>
        <taxon>Flavihumibacter</taxon>
    </lineage>
</organism>
<comment type="caution">
    <text evidence="5">The sequence shown here is derived from an EMBL/GenBank/DDBJ whole genome shotgun (WGS) entry which is preliminary data.</text>
</comment>
<evidence type="ECO:0000256" key="2">
    <source>
        <dbReference type="ARBA" id="ARBA00022747"/>
    </source>
</evidence>
<protein>
    <recommendedName>
        <fullName evidence="4">Type I restriction modification DNA specificity domain-containing protein</fullName>
    </recommendedName>
</protein>
<dbReference type="CDD" id="cd17243">
    <property type="entry name" value="RMtype1_S_AchA6I-TRD2-CR2_like"/>
    <property type="match status" value="1"/>
</dbReference>